<feature type="compositionally biased region" description="Basic and acidic residues" evidence="1">
    <location>
        <begin position="115"/>
        <end position="126"/>
    </location>
</feature>
<dbReference type="InterPro" id="IPR034600">
    <property type="entry name" value="Ribosomal_bL31m"/>
</dbReference>
<accession>H2AU54</accession>
<dbReference type="Pfam" id="PF21492">
    <property type="entry name" value="bL31_N"/>
    <property type="match status" value="1"/>
</dbReference>
<keyword evidence="4" id="KW-1185">Reference proteome</keyword>
<feature type="region of interest" description="Disordered" evidence="1">
    <location>
        <begin position="110"/>
        <end position="185"/>
    </location>
</feature>
<dbReference type="GO" id="GO:0032543">
    <property type="term" value="P:mitochondrial translation"/>
    <property type="evidence" value="ECO:0007669"/>
    <property type="project" value="EnsemblFungi"/>
</dbReference>
<organism evidence="3 4">
    <name type="scientific">Kazachstania africana (strain ATCC 22294 / BCRC 22015 / CBS 2517 / CECT 1963 / NBRC 1671 / NRRL Y-8276)</name>
    <name type="common">Yeast</name>
    <name type="synonym">Kluyveromyces africanus</name>
    <dbReference type="NCBI Taxonomy" id="1071382"/>
    <lineage>
        <taxon>Eukaryota</taxon>
        <taxon>Fungi</taxon>
        <taxon>Dikarya</taxon>
        <taxon>Ascomycota</taxon>
        <taxon>Saccharomycotina</taxon>
        <taxon>Saccharomycetes</taxon>
        <taxon>Saccharomycetales</taxon>
        <taxon>Saccharomycetaceae</taxon>
        <taxon>Kazachstania</taxon>
    </lineage>
</organism>
<feature type="compositionally biased region" description="Acidic residues" evidence="1">
    <location>
        <begin position="140"/>
        <end position="153"/>
    </location>
</feature>
<dbReference type="EMBL" id="HE650824">
    <property type="protein sequence ID" value="CCF57904.1"/>
    <property type="molecule type" value="Genomic_DNA"/>
</dbReference>
<dbReference type="STRING" id="1071382.H2AU54"/>
<evidence type="ECO:0000259" key="2">
    <source>
        <dbReference type="Pfam" id="PF21492"/>
    </source>
</evidence>
<evidence type="ECO:0000313" key="3">
    <source>
        <dbReference type="EMBL" id="CCF57904.1"/>
    </source>
</evidence>
<dbReference type="InterPro" id="IPR048874">
    <property type="entry name" value="Ribosomal_bL31m_N"/>
</dbReference>
<evidence type="ECO:0000313" key="4">
    <source>
        <dbReference type="Proteomes" id="UP000005220"/>
    </source>
</evidence>
<dbReference type="GeneID" id="13885862"/>
<dbReference type="PANTHER" id="PTHR28174">
    <property type="entry name" value="54S RIBOSOMAL PROTEIN L36, MITOCHONDRIAL"/>
    <property type="match status" value="1"/>
</dbReference>
<gene>
    <name evidence="3" type="primary">KAFR0D02570</name>
    <name evidence="3" type="ORF">KAFR_0D02570</name>
</gene>
<dbReference type="PANTHER" id="PTHR28174:SF1">
    <property type="entry name" value="LARGE RIBOSOMAL SUBUNIT PROTEIN BL31M"/>
    <property type="match status" value="1"/>
</dbReference>
<dbReference type="FunCoup" id="H2AU54">
    <property type="interactions" value="205"/>
</dbReference>
<dbReference type="OrthoDB" id="5587740at2759"/>
<dbReference type="InParanoid" id="H2AU54"/>
<proteinExistence type="predicted"/>
<dbReference type="KEGG" id="kaf:KAFR_0D02570"/>
<dbReference type="eggNOG" id="ENOG502RZ6E">
    <property type="taxonomic scope" value="Eukaryota"/>
</dbReference>
<evidence type="ECO:0000256" key="1">
    <source>
        <dbReference type="SAM" id="MobiDB-lite"/>
    </source>
</evidence>
<dbReference type="RefSeq" id="XP_003957039.1">
    <property type="nucleotide sequence ID" value="XM_003956990.1"/>
</dbReference>
<dbReference type="AlphaFoldDB" id="H2AU54"/>
<sequence length="185" mass="20903">MKSIIDNIPKILKRCAGSYPGSMRTSLPRRPVKKIRLGKARPAIYHQFDVAVELSDGSVIMRRSQLPKAEMRLIQDQRNNPLWNPSRKDMVATDADAAGSIDKFRQKYGDMFSTEPRRNEQVKERTAGSVTNDTATTEPPVEDEEIVETEQESGFDMGDYISLLDDSSQQIKSGKIASKKRDKKK</sequence>
<dbReference type="HOGENOM" id="CLU_130029_1_0_1"/>
<dbReference type="GO" id="GO:0005762">
    <property type="term" value="C:mitochondrial large ribosomal subunit"/>
    <property type="evidence" value="ECO:0007669"/>
    <property type="project" value="EnsemblFungi"/>
</dbReference>
<dbReference type="Gene3D" id="6.20.130.10">
    <property type="match status" value="1"/>
</dbReference>
<reference evidence="3 4" key="1">
    <citation type="journal article" date="2011" name="Proc. Natl. Acad. Sci. U.S.A.">
        <title>Evolutionary erosion of yeast sex chromosomes by mating-type switching accidents.</title>
        <authorList>
            <person name="Gordon J.L."/>
            <person name="Armisen D."/>
            <person name="Proux-Wera E."/>
            <person name="Oheigeartaigh S.S."/>
            <person name="Byrne K.P."/>
            <person name="Wolfe K.H."/>
        </authorList>
    </citation>
    <scope>NUCLEOTIDE SEQUENCE [LARGE SCALE GENOMIC DNA]</scope>
    <source>
        <strain evidence="4">ATCC 22294 / BCRC 22015 / CBS 2517 / CECT 1963 / NBRC 1671 / NRRL Y-8276</strain>
    </source>
</reference>
<protein>
    <recommendedName>
        <fullName evidence="2">Ribosomal protein bL31m N-terminal domain-containing protein</fullName>
    </recommendedName>
</protein>
<feature type="domain" description="Ribosomal protein bL31m N-terminal" evidence="2">
    <location>
        <begin position="27"/>
        <end position="86"/>
    </location>
</feature>
<dbReference type="GO" id="GO:0003735">
    <property type="term" value="F:structural constituent of ribosome"/>
    <property type="evidence" value="ECO:0007669"/>
    <property type="project" value="EnsemblFungi"/>
</dbReference>
<dbReference type="Proteomes" id="UP000005220">
    <property type="component" value="Chromosome 4"/>
</dbReference>
<name>H2AU54_KAZAF</name>